<dbReference type="PANTHER" id="PTHR47219:SF4">
    <property type="entry name" value="TBC1 DOMAIN FAMILY MEMBER 10A"/>
    <property type="match status" value="1"/>
</dbReference>
<evidence type="ECO:0000256" key="1">
    <source>
        <dbReference type="ARBA" id="ARBA00022468"/>
    </source>
</evidence>
<evidence type="ECO:0000313" key="4">
    <source>
        <dbReference type="Proteomes" id="UP001497525"/>
    </source>
</evidence>
<dbReference type="InterPro" id="IPR050302">
    <property type="entry name" value="Rab_GAP_TBC_domain"/>
</dbReference>
<keyword evidence="1" id="KW-0343">GTPase activation</keyword>
<sequence>MEVVEDLDENSYSGDEVVIFDRNGFKGGKQFVDSGSGYSHYTLERIRRRELKWMDVLSNWEFWMSTRSHWVRDRCRKGIPPAIRGRVWQYLCGSYLMVQRNPGRYQSLLSQPTEEKTIVQIRQDINRQFPNHAIFCDSNGIGQTSLFNVLKAFCNSHQETGYCQAHAPLASALLIHLPEEEAFWTFCTICERYMPDYFEDNLIRLKVELNMLQALCARYLPKVHEHLMRHKVEPIFFAVDWFMCLFTRNLPWDCVLRILDMFFFEGIKVIFRIALAILSLLIGSPDSRRRLNSANDLLESLRRLPEEVTSEKTLLPASMHYIHITDQVLMNEYDRQRKLISGS</sequence>
<protein>
    <recommendedName>
        <fullName evidence="2">Rab-GAP TBC domain-containing protein</fullName>
    </recommendedName>
</protein>
<dbReference type="GO" id="GO:0005886">
    <property type="term" value="C:plasma membrane"/>
    <property type="evidence" value="ECO:0007669"/>
    <property type="project" value="UniProtKB-ARBA"/>
</dbReference>
<dbReference type="FunFam" id="1.10.8.270:FF:000007">
    <property type="entry name" value="TBC1 domain family member 10A"/>
    <property type="match status" value="1"/>
</dbReference>
<dbReference type="SUPFAM" id="SSF47923">
    <property type="entry name" value="Ypt/Rab-GAP domain of gyp1p"/>
    <property type="match status" value="2"/>
</dbReference>
<feature type="domain" description="Rab-GAP TBC" evidence="2">
    <location>
        <begin position="78"/>
        <end position="266"/>
    </location>
</feature>
<evidence type="ECO:0000313" key="3">
    <source>
        <dbReference type="EMBL" id="CAL5142246.1"/>
    </source>
</evidence>
<dbReference type="GO" id="GO:0031267">
    <property type="term" value="F:small GTPase binding"/>
    <property type="evidence" value="ECO:0007669"/>
    <property type="project" value="TreeGrafter"/>
</dbReference>
<dbReference type="AlphaFoldDB" id="A0AAV2U169"/>
<comment type="caution">
    <text evidence="3">The sequence shown here is derived from an EMBL/GenBank/DDBJ whole genome shotgun (WGS) entry which is preliminary data.</text>
</comment>
<dbReference type="PROSITE" id="PS50086">
    <property type="entry name" value="TBC_RABGAP"/>
    <property type="match status" value="1"/>
</dbReference>
<dbReference type="Pfam" id="PF00566">
    <property type="entry name" value="RabGAP-TBC"/>
    <property type="match status" value="1"/>
</dbReference>
<dbReference type="Gene3D" id="1.10.10.750">
    <property type="entry name" value="Ypt/Rab-GAP domain of gyp1p, domain 1"/>
    <property type="match status" value="1"/>
</dbReference>
<reference evidence="3" key="1">
    <citation type="submission" date="2024-06" db="EMBL/GenBank/DDBJ databases">
        <authorList>
            <person name="Liu X."/>
            <person name="Lenzi L."/>
            <person name="Haldenby T S."/>
            <person name="Uol C."/>
        </authorList>
    </citation>
    <scope>NUCLEOTIDE SEQUENCE</scope>
</reference>
<dbReference type="InterPro" id="IPR035969">
    <property type="entry name" value="Rab-GAP_TBC_sf"/>
</dbReference>
<dbReference type="FunFam" id="1.10.472.80:FF:000008">
    <property type="entry name" value="TBC1 domain family member 10A"/>
    <property type="match status" value="1"/>
</dbReference>
<accession>A0AAV2U169</accession>
<name>A0AAV2U169_CALDB</name>
<dbReference type="FunFam" id="1.10.10.750:FF:000001">
    <property type="entry name" value="TBC1 domain family member 10A"/>
    <property type="match status" value="1"/>
</dbReference>
<dbReference type="Proteomes" id="UP001497525">
    <property type="component" value="Unassembled WGS sequence"/>
</dbReference>
<dbReference type="SMART" id="SM00164">
    <property type="entry name" value="TBC"/>
    <property type="match status" value="1"/>
</dbReference>
<dbReference type="PANTHER" id="PTHR47219">
    <property type="entry name" value="RAB GTPASE-ACTIVATING PROTEIN 1-LIKE"/>
    <property type="match status" value="1"/>
</dbReference>
<dbReference type="GO" id="GO:0005096">
    <property type="term" value="F:GTPase activator activity"/>
    <property type="evidence" value="ECO:0007669"/>
    <property type="project" value="UniProtKB-KW"/>
</dbReference>
<proteinExistence type="predicted"/>
<gene>
    <name evidence="3" type="ORF">CDAUBV1_LOCUS17498</name>
</gene>
<dbReference type="Gene3D" id="1.10.472.80">
    <property type="entry name" value="Ypt/Rab-GAP domain of gyp1p, domain 3"/>
    <property type="match status" value="1"/>
</dbReference>
<dbReference type="InterPro" id="IPR000195">
    <property type="entry name" value="Rab-GAP-TBC_dom"/>
</dbReference>
<dbReference type="EMBL" id="CAXLJL010000978">
    <property type="protein sequence ID" value="CAL5142246.1"/>
    <property type="molecule type" value="Genomic_DNA"/>
</dbReference>
<organism evidence="3 4">
    <name type="scientific">Calicophoron daubneyi</name>
    <name type="common">Rumen fluke</name>
    <name type="synonym">Paramphistomum daubneyi</name>
    <dbReference type="NCBI Taxonomy" id="300641"/>
    <lineage>
        <taxon>Eukaryota</taxon>
        <taxon>Metazoa</taxon>
        <taxon>Spiralia</taxon>
        <taxon>Lophotrochozoa</taxon>
        <taxon>Platyhelminthes</taxon>
        <taxon>Trematoda</taxon>
        <taxon>Digenea</taxon>
        <taxon>Plagiorchiida</taxon>
        <taxon>Pronocephalata</taxon>
        <taxon>Paramphistomoidea</taxon>
        <taxon>Paramphistomidae</taxon>
        <taxon>Calicophoron</taxon>
    </lineage>
</organism>
<evidence type="ECO:0000259" key="2">
    <source>
        <dbReference type="PROSITE" id="PS50086"/>
    </source>
</evidence>
<dbReference type="Gene3D" id="1.10.8.270">
    <property type="entry name" value="putative rabgap domain of human tbc1 domain family member 14 like domains"/>
    <property type="match status" value="1"/>
</dbReference>